<dbReference type="PANTHER" id="PTHR24340">
    <property type="entry name" value="HOMEOBOX PROTEIN NKX"/>
    <property type="match status" value="1"/>
</dbReference>
<dbReference type="GO" id="GO:0003677">
    <property type="term" value="F:DNA binding"/>
    <property type="evidence" value="ECO:0007669"/>
    <property type="project" value="UniProtKB-KW"/>
</dbReference>
<evidence type="ECO:0000259" key="8">
    <source>
        <dbReference type="PROSITE" id="PS50071"/>
    </source>
</evidence>
<evidence type="ECO:0000313" key="9">
    <source>
        <dbReference type="EMBL" id="BET03373.1"/>
    </source>
</evidence>
<evidence type="ECO:0000313" key="10">
    <source>
        <dbReference type="Proteomes" id="UP001307889"/>
    </source>
</evidence>
<dbReference type="InterPro" id="IPR017970">
    <property type="entry name" value="Homeobox_CS"/>
</dbReference>
<evidence type="ECO:0000256" key="6">
    <source>
        <dbReference type="RuleBase" id="RU000682"/>
    </source>
</evidence>
<dbReference type="SMART" id="SM00389">
    <property type="entry name" value="HOX"/>
    <property type="match status" value="1"/>
</dbReference>
<dbReference type="InterPro" id="IPR001356">
    <property type="entry name" value="HD"/>
</dbReference>
<dbReference type="Pfam" id="PF00046">
    <property type="entry name" value="Homeodomain"/>
    <property type="match status" value="1"/>
</dbReference>
<protein>
    <submittedName>
        <fullName evidence="9">Homeobox protein</fullName>
    </submittedName>
</protein>
<dbReference type="EMBL" id="AP028924">
    <property type="protein sequence ID" value="BET03373.1"/>
    <property type="molecule type" value="Genomic_DNA"/>
</dbReference>
<feature type="DNA-binding region" description="Homeobox" evidence="5">
    <location>
        <begin position="169"/>
        <end position="228"/>
    </location>
</feature>
<feature type="compositionally biased region" description="Acidic residues" evidence="7">
    <location>
        <begin position="134"/>
        <end position="148"/>
    </location>
</feature>
<organism evidence="9 10">
    <name type="scientific">Nesidiocoris tenuis</name>
    <dbReference type="NCBI Taxonomy" id="355587"/>
    <lineage>
        <taxon>Eukaryota</taxon>
        <taxon>Metazoa</taxon>
        <taxon>Ecdysozoa</taxon>
        <taxon>Arthropoda</taxon>
        <taxon>Hexapoda</taxon>
        <taxon>Insecta</taxon>
        <taxon>Pterygota</taxon>
        <taxon>Neoptera</taxon>
        <taxon>Paraneoptera</taxon>
        <taxon>Hemiptera</taxon>
        <taxon>Heteroptera</taxon>
        <taxon>Panheteroptera</taxon>
        <taxon>Cimicomorpha</taxon>
        <taxon>Miridae</taxon>
        <taxon>Dicyphina</taxon>
        <taxon>Nesidiocoris</taxon>
    </lineage>
</organism>
<accession>A0ABN7BIZ0</accession>
<evidence type="ECO:0000256" key="3">
    <source>
        <dbReference type="ARBA" id="ARBA00023155"/>
    </source>
</evidence>
<sequence length="286" mass="31382">MMLRDDDQQPRPPSPRFDVASRLTAESQIDDESSTCDSPVLDVGSPVDLTSRGLLTRLGGHPSPDETATSAANVTAATRRLSFSVDNILDPTKFTGGKNAFDQQEKFQTVHHWRPHELSDNSSREGGQFSDTGGGDDDDASGEGESEAGDDKDPKRKKKSDSKGTGGKPRRARTAFTYEQLVALENKFKTTRYLSVCERLNLALSLSLTETQVKIWFQNRRTKWKKQNPGLDVNSPTVPPPGASATGFFPHHLGYPPHYPPPFAAQQGYSTYFHHLGAHHGLGHNA</sequence>
<keyword evidence="3 5" id="KW-0371">Homeobox</keyword>
<dbReference type="Proteomes" id="UP001307889">
    <property type="component" value="Chromosome 16"/>
</dbReference>
<name>A0ABN7BIZ0_9HEMI</name>
<comment type="subcellular location">
    <subcellularLocation>
        <location evidence="1 5 6">Nucleus</location>
    </subcellularLocation>
</comment>
<keyword evidence="4 5" id="KW-0539">Nucleus</keyword>
<gene>
    <name evidence="9" type="ORF">NTJ_16191</name>
</gene>
<reference evidence="9 10" key="1">
    <citation type="submission" date="2023-09" db="EMBL/GenBank/DDBJ databases">
        <title>Nesidiocoris tenuis whole genome shotgun sequence.</title>
        <authorList>
            <person name="Shibata T."/>
            <person name="Shimoda M."/>
            <person name="Kobayashi T."/>
            <person name="Uehara T."/>
        </authorList>
    </citation>
    <scope>NUCLEOTIDE SEQUENCE [LARGE SCALE GENOMIC DNA]</scope>
    <source>
        <strain evidence="9 10">Japan</strain>
    </source>
</reference>
<feature type="region of interest" description="Disordered" evidence="7">
    <location>
        <begin position="26"/>
        <end position="47"/>
    </location>
</feature>
<dbReference type="Gene3D" id="1.10.10.60">
    <property type="entry name" value="Homeodomain-like"/>
    <property type="match status" value="1"/>
</dbReference>
<feature type="region of interest" description="Disordered" evidence="7">
    <location>
        <begin position="114"/>
        <end position="172"/>
    </location>
</feature>
<dbReference type="SUPFAM" id="SSF46689">
    <property type="entry name" value="Homeodomain-like"/>
    <property type="match status" value="1"/>
</dbReference>
<evidence type="ECO:0000256" key="4">
    <source>
        <dbReference type="ARBA" id="ARBA00023242"/>
    </source>
</evidence>
<proteinExistence type="predicted"/>
<dbReference type="InterPro" id="IPR020479">
    <property type="entry name" value="HD_metazoa"/>
</dbReference>
<evidence type="ECO:0000256" key="2">
    <source>
        <dbReference type="ARBA" id="ARBA00023125"/>
    </source>
</evidence>
<dbReference type="InterPro" id="IPR050394">
    <property type="entry name" value="Homeobox_NK-like"/>
</dbReference>
<evidence type="ECO:0000256" key="1">
    <source>
        <dbReference type="ARBA" id="ARBA00004123"/>
    </source>
</evidence>
<dbReference type="InterPro" id="IPR009057">
    <property type="entry name" value="Homeodomain-like_sf"/>
</dbReference>
<evidence type="ECO:0000256" key="5">
    <source>
        <dbReference type="PROSITE-ProRule" id="PRU00108"/>
    </source>
</evidence>
<dbReference type="CDD" id="cd00086">
    <property type="entry name" value="homeodomain"/>
    <property type="match status" value="1"/>
</dbReference>
<evidence type="ECO:0000256" key="7">
    <source>
        <dbReference type="SAM" id="MobiDB-lite"/>
    </source>
</evidence>
<keyword evidence="10" id="KW-1185">Reference proteome</keyword>
<dbReference type="PROSITE" id="PS00027">
    <property type="entry name" value="HOMEOBOX_1"/>
    <property type="match status" value="1"/>
</dbReference>
<keyword evidence="2 5" id="KW-0238">DNA-binding</keyword>
<dbReference type="PANTHER" id="PTHR24340:SF37">
    <property type="entry name" value="HOMEOBOX PROTEIN SLOU"/>
    <property type="match status" value="1"/>
</dbReference>
<dbReference type="PRINTS" id="PR00024">
    <property type="entry name" value="HOMEOBOX"/>
</dbReference>
<feature type="domain" description="Homeobox" evidence="8">
    <location>
        <begin position="167"/>
        <end position="227"/>
    </location>
</feature>
<dbReference type="PROSITE" id="PS50071">
    <property type="entry name" value="HOMEOBOX_2"/>
    <property type="match status" value="1"/>
</dbReference>